<accession>A0ABQ2M2J9</accession>
<protein>
    <submittedName>
        <fullName evidence="2">Uncharacterized protein</fullName>
    </submittedName>
</protein>
<proteinExistence type="predicted"/>
<sequence>MLGHRDEERTRGDPPGLEVHTRGDLRLRVALKHSVVVSGKQFAQFHRGPFGVWCGARPATGGRLVYDGAGPGGAETRVGGVCSAGDAHVGGTPWGRAFREQKFGTSVGEGADRPRWVVHVPALRTGTSASRGRAGPYSRSWVLRRCRPRR</sequence>
<comment type="caution">
    <text evidence="2">The sequence shown here is derived from an EMBL/GenBank/DDBJ whole genome shotgun (WGS) entry which is preliminary data.</text>
</comment>
<feature type="region of interest" description="Disordered" evidence="1">
    <location>
        <begin position="1"/>
        <end position="20"/>
    </location>
</feature>
<gene>
    <name evidence="2" type="ORF">GCM10012287_15630</name>
</gene>
<organism evidence="2 3">
    <name type="scientific">Streptomyces daqingensis</name>
    <dbReference type="NCBI Taxonomy" id="1472640"/>
    <lineage>
        <taxon>Bacteria</taxon>
        <taxon>Bacillati</taxon>
        <taxon>Actinomycetota</taxon>
        <taxon>Actinomycetes</taxon>
        <taxon>Kitasatosporales</taxon>
        <taxon>Streptomycetaceae</taxon>
        <taxon>Streptomyces</taxon>
    </lineage>
</organism>
<name>A0ABQ2M2J9_9ACTN</name>
<feature type="compositionally biased region" description="Basic and acidic residues" evidence="1">
    <location>
        <begin position="1"/>
        <end position="12"/>
    </location>
</feature>
<keyword evidence="3" id="KW-1185">Reference proteome</keyword>
<evidence type="ECO:0000256" key="1">
    <source>
        <dbReference type="SAM" id="MobiDB-lite"/>
    </source>
</evidence>
<dbReference type="Proteomes" id="UP000631535">
    <property type="component" value="Unassembled WGS sequence"/>
</dbReference>
<evidence type="ECO:0000313" key="3">
    <source>
        <dbReference type="Proteomes" id="UP000631535"/>
    </source>
</evidence>
<reference evidence="3" key="1">
    <citation type="journal article" date="2019" name="Int. J. Syst. Evol. Microbiol.">
        <title>The Global Catalogue of Microorganisms (GCM) 10K type strain sequencing project: providing services to taxonomists for standard genome sequencing and annotation.</title>
        <authorList>
            <consortium name="The Broad Institute Genomics Platform"/>
            <consortium name="The Broad Institute Genome Sequencing Center for Infectious Disease"/>
            <person name="Wu L."/>
            <person name="Ma J."/>
        </authorList>
    </citation>
    <scope>NUCLEOTIDE SEQUENCE [LARGE SCALE GENOMIC DNA]</scope>
    <source>
        <strain evidence="3">CGMCC 4.7178</strain>
    </source>
</reference>
<evidence type="ECO:0000313" key="2">
    <source>
        <dbReference type="EMBL" id="GGO46105.1"/>
    </source>
</evidence>
<dbReference type="EMBL" id="BMMP01000004">
    <property type="protein sequence ID" value="GGO46105.1"/>
    <property type="molecule type" value="Genomic_DNA"/>
</dbReference>